<dbReference type="AlphaFoldDB" id="A0A4Q5LAU8"/>
<gene>
    <name evidence="1" type="ORF">EWM57_11615</name>
</gene>
<dbReference type="EMBL" id="SEWE01000021">
    <property type="protein sequence ID" value="RYU79172.1"/>
    <property type="molecule type" value="Genomic_DNA"/>
</dbReference>
<accession>A0A4Q5LAU8</accession>
<dbReference type="Proteomes" id="UP000294155">
    <property type="component" value="Unassembled WGS sequence"/>
</dbReference>
<comment type="caution">
    <text evidence="1">The sequence shown here is derived from an EMBL/GenBank/DDBJ whole genome shotgun (WGS) entry which is preliminary data.</text>
</comment>
<evidence type="ECO:0000313" key="2">
    <source>
        <dbReference type="Proteomes" id="UP000294155"/>
    </source>
</evidence>
<keyword evidence="2" id="KW-1185">Reference proteome</keyword>
<organism evidence="1 2">
    <name type="scientific">Hymenobacter persicinus</name>
    <dbReference type="NCBI Taxonomy" id="2025506"/>
    <lineage>
        <taxon>Bacteria</taxon>
        <taxon>Pseudomonadati</taxon>
        <taxon>Bacteroidota</taxon>
        <taxon>Cytophagia</taxon>
        <taxon>Cytophagales</taxon>
        <taxon>Hymenobacteraceae</taxon>
        <taxon>Hymenobacter</taxon>
    </lineage>
</organism>
<proteinExistence type="predicted"/>
<evidence type="ECO:0000313" key="1">
    <source>
        <dbReference type="EMBL" id="RYU79172.1"/>
    </source>
</evidence>
<protein>
    <submittedName>
        <fullName evidence="1">Uncharacterized protein</fullName>
    </submittedName>
</protein>
<name>A0A4Q5LAU8_9BACT</name>
<dbReference type="PROSITE" id="PS51257">
    <property type="entry name" value="PROKAR_LIPOPROTEIN"/>
    <property type="match status" value="1"/>
</dbReference>
<dbReference type="RefSeq" id="WP_129921314.1">
    <property type="nucleotide sequence ID" value="NZ_SEWE01000021.1"/>
</dbReference>
<sequence length="156" mass="16819">MKTTYCLLLTAATLLTACSKKEEVLPPEIDYSAPVAASGYIAYNLDGVVATRPATARYEAAGVNHPTYDWLIINGVNPATNTGVNTLIYAKPPGAPDDQYRMFTMSVEYPFPSLTSLPCTLVKTGAGWSGTFASDFTPMKSSITYKLRSGTFTNIK</sequence>
<reference evidence="1 2" key="1">
    <citation type="submission" date="2019-02" db="EMBL/GenBank/DDBJ databases">
        <title>Bacterial novel species isolated from soil.</title>
        <authorList>
            <person name="Jung H.-Y."/>
        </authorList>
    </citation>
    <scope>NUCLEOTIDE SEQUENCE [LARGE SCALE GENOMIC DNA]</scope>
    <source>
        <strain evidence="1 2">1-3-3-3</strain>
    </source>
</reference>